<feature type="binding site" evidence="4">
    <location>
        <position position="191"/>
    </location>
    <ligand>
        <name>FAD</name>
        <dbReference type="ChEBI" id="CHEBI:57692"/>
    </ligand>
</feature>
<keyword evidence="3" id="KW-0560">Oxidoreductase</keyword>
<feature type="domain" description="HpaB/PvcC/4-BUDH N-terminal" evidence="6">
    <location>
        <begin position="7"/>
        <end position="274"/>
    </location>
</feature>
<keyword evidence="1" id="KW-0285">Flavoprotein</keyword>
<evidence type="ECO:0000313" key="8">
    <source>
        <dbReference type="Proteomes" id="UP000177876"/>
    </source>
</evidence>
<dbReference type="InterPro" id="IPR009100">
    <property type="entry name" value="AcylCoA_DH/oxidase_NM_dom_sf"/>
</dbReference>
<reference evidence="7 8" key="1">
    <citation type="journal article" date="2016" name="Nat. Commun.">
        <title>Thousands of microbial genomes shed light on interconnected biogeochemical processes in an aquifer system.</title>
        <authorList>
            <person name="Anantharaman K."/>
            <person name="Brown C.T."/>
            <person name="Hug L.A."/>
            <person name="Sharon I."/>
            <person name="Castelle C.J."/>
            <person name="Probst A.J."/>
            <person name="Thomas B.C."/>
            <person name="Singh A."/>
            <person name="Wilkins M.J."/>
            <person name="Karaoz U."/>
            <person name="Brodie E.L."/>
            <person name="Williams K.H."/>
            <person name="Hubbard S.S."/>
            <person name="Banfield J.F."/>
        </authorList>
    </citation>
    <scope>NUCLEOTIDE SEQUENCE [LARGE SCALE GENOMIC DNA]</scope>
</reference>
<dbReference type="SUPFAM" id="SSF47203">
    <property type="entry name" value="Acyl-CoA dehydrogenase C-terminal domain-like"/>
    <property type="match status" value="1"/>
</dbReference>
<dbReference type="Gene3D" id="1.10.3140.10">
    <property type="entry name" value="4-hydroxybutyryl-coa dehydratase, domain 1"/>
    <property type="match status" value="1"/>
</dbReference>
<organism evidence="7 8">
    <name type="scientific">Candidatus Solincola sediminis</name>
    <dbReference type="NCBI Taxonomy" id="1797199"/>
    <lineage>
        <taxon>Bacteria</taxon>
        <taxon>Bacillati</taxon>
        <taxon>Actinomycetota</taxon>
        <taxon>Candidatus Geothermincolia</taxon>
        <taxon>Candidatus Geothermincolales</taxon>
        <taxon>Candidatus Geothermincolaceae</taxon>
        <taxon>Candidatus Solincola</taxon>
    </lineage>
</organism>
<dbReference type="Pfam" id="PF03241">
    <property type="entry name" value="HpaB"/>
    <property type="match status" value="1"/>
</dbReference>
<dbReference type="InterPro" id="IPR024674">
    <property type="entry name" value="HpaB/PvcC/4-BUDH_N"/>
</dbReference>
<evidence type="ECO:0000259" key="5">
    <source>
        <dbReference type="Pfam" id="PF03241"/>
    </source>
</evidence>
<dbReference type="SUPFAM" id="SSF56645">
    <property type="entry name" value="Acyl-CoA dehydrogenase NM domain-like"/>
    <property type="match status" value="1"/>
</dbReference>
<evidence type="ECO:0000256" key="3">
    <source>
        <dbReference type="ARBA" id="ARBA00023002"/>
    </source>
</evidence>
<dbReference type="InterPro" id="IPR004925">
    <property type="entry name" value="HpaB/PvcC/4-BUDH"/>
</dbReference>
<protein>
    <submittedName>
        <fullName evidence="7">4-hydroxybutyryl-CoA dehydratase</fullName>
    </submittedName>
</protein>
<dbReference type="STRING" id="1797197.A2Y75_09475"/>
<keyword evidence="2 4" id="KW-0274">FAD</keyword>
<proteinExistence type="predicted"/>
<dbReference type="AlphaFoldDB" id="A0A1F2WFA7"/>
<evidence type="ECO:0000256" key="2">
    <source>
        <dbReference type="ARBA" id="ARBA00022827"/>
    </source>
</evidence>
<evidence type="ECO:0000313" key="7">
    <source>
        <dbReference type="EMBL" id="OFW55534.1"/>
    </source>
</evidence>
<dbReference type="Gene3D" id="2.40.110.10">
    <property type="entry name" value="Butyryl-CoA Dehydrogenase, subunit A, domain 2"/>
    <property type="match status" value="1"/>
</dbReference>
<sequence>MKIDSAESYIESMRELKRKIYLLGDRVDNAVDHPMIRPSMNAMAETYNVGDEADAADLLFCESHLGGGRISRFTHIHQDTDDLVNKVLMQRLLGRRTSTCFQRCVGMDGFNALYSVTHECDQEHGTEYHERLKEYLRFVQEENVVVDGAMTDVKGDRNLRPSEQADPDLFVHVVERRPDGIVVRGAKAHQTGALNSHEILVMPTTAMREDEGDYAVSFAVPATAPGITFVLGRQPSDTRKMEGSPMDVGNPGYGSQEALIIFDDVFIPWERVFMCGEVDQSGKVVERFASYHRQSYGGCKVGVGDVLIGAAQLAAAYQGVERASHVRDKITEMIHLNETLFSCGIACSSRGAATPSGCYMVDPLLANVCKHNVTRFPFEISRLLQDIAGGLVVTMPSEKDFENPEVAPYLEKYLQGKDGVTTRDRMKIIKFIENMTMGCGAAAYLTESIHGAGSPQAQRIMISRLGNLPEKVQYAKRLAGIES</sequence>
<gene>
    <name evidence="7" type="ORF">A2Y75_09475</name>
</gene>
<dbReference type="EMBL" id="MELK01000053">
    <property type="protein sequence ID" value="OFW55534.1"/>
    <property type="molecule type" value="Genomic_DNA"/>
</dbReference>
<dbReference type="GO" id="GO:0016627">
    <property type="term" value="F:oxidoreductase activity, acting on the CH-CH group of donors"/>
    <property type="evidence" value="ECO:0007669"/>
    <property type="project" value="InterPro"/>
</dbReference>
<comment type="caution">
    <text evidence="7">The sequence shown here is derived from an EMBL/GenBank/DDBJ whole genome shotgun (WGS) entry which is preliminary data.</text>
</comment>
<dbReference type="Gene3D" id="1.20.140.10">
    <property type="entry name" value="Butyryl-CoA Dehydrogenase, subunit A, domain 3"/>
    <property type="match status" value="1"/>
</dbReference>
<dbReference type="Pfam" id="PF11794">
    <property type="entry name" value="HpaB_N"/>
    <property type="match status" value="1"/>
</dbReference>
<dbReference type="InterPro" id="IPR046373">
    <property type="entry name" value="Acyl-CoA_Oxase/DH_mid-dom_sf"/>
</dbReference>
<dbReference type="PANTHER" id="PTHR36117:SF3">
    <property type="entry name" value="4-HYDROXYPHENYLACETATE 3-MONOOXYGENASE-RELATED"/>
    <property type="match status" value="1"/>
</dbReference>
<dbReference type="PIRSF" id="PIRSF000331">
    <property type="entry name" value="HpaA_HpaB"/>
    <property type="match status" value="1"/>
</dbReference>
<dbReference type="InterPro" id="IPR024719">
    <property type="entry name" value="HpaB/PvcC/4-BUDH_C"/>
</dbReference>
<accession>A0A1F2WFA7</accession>
<evidence type="ECO:0000256" key="4">
    <source>
        <dbReference type="PIRSR" id="PIRSR000331-2"/>
    </source>
</evidence>
<dbReference type="Proteomes" id="UP000177876">
    <property type="component" value="Unassembled WGS sequence"/>
</dbReference>
<dbReference type="InterPro" id="IPR036250">
    <property type="entry name" value="AcylCo_DH-like_C"/>
</dbReference>
<feature type="domain" description="HpaB/PvcC/4-BUDH C-terminal" evidence="5">
    <location>
        <begin position="282"/>
        <end position="480"/>
    </location>
</feature>
<name>A0A1F2WFA7_9ACTN</name>
<evidence type="ECO:0000259" key="6">
    <source>
        <dbReference type="Pfam" id="PF11794"/>
    </source>
</evidence>
<evidence type="ECO:0000256" key="1">
    <source>
        <dbReference type="ARBA" id="ARBA00022630"/>
    </source>
</evidence>
<dbReference type="PANTHER" id="PTHR36117">
    <property type="entry name" value="4-HYDROXYPHENYLACETATE 3-MONOOXYGENASE-RELATED"/>
    <property type="match status" value="1"/>
</dbReference>